<dbReference type="InterPro" id="IPR050625">
    <property type="entry name" value="ParA/MinD_ATPase"/>
</dbReference>
<keyword evidence="1" id="KW-0547">Nucleotide-binding</keyword>
<evidence type="ECO:0000256" key="2">
    <source>
        <dbReference type="ARBA" id="ARBA00022840"/>
    </source>
</evidence>
<dbReference type="Pfam" id="PF01656">
    <property type="entry name" value="CbiA"/>
    <property type="match status" value="1"/>
</dbReference>
<dbReference type="InterPro" id="IPR002586">
    <property type="entry name" value="CobQ/CobB/MinD/ParA_Nub-bd_dom"/>
</dbReference>
<dbReference type="RefSeq" id="WP_104848993.1">
    <property type="nucleotide sequence ID" value="NZ_PKOZ01000003.1"/>
</dbReference>
<dbReference type="GO" id="GO:0005829">
    <property type="term" value="C:cytosol"/>
    <property type="evidence" value="ECO:0007669"/>
    <property type="project" value="TreeGrafter"/>
</dbReference>
<dbReference type="CDD" id="cd02038">
    <property type="entry name" value="FlhG-like"/>
    <property type="match status" value="1"/>
</dbReference>
<dbReference type="Gene3D" id="3.40.50.300">
    <property type="entry name" value="P-loop containing nucleotide triphosphate hydrolases"/>
    <property type="match status" value="1"/>
</dbReference>
<dbReference type="EMBL" id="PKOZ01000003">
    <property type="protein sequence ID" value="PQD95849.1"/>
    <property type="molecule type" value="Genomic_DNA"/>
</dbReference>
<dbReference type="GO" id="GO:0051782">
    <property type="term" value="P:negative regulation of cell division"/>
    <property type="evidence" value="ECO:0007669"/>
    <property type="project" value="TreeGrafter"/>
</dbReference>
<organism evidence="4 5">
    <name type="scientific">Pradoshia eiseniae</name>
    <dbReference type="NCBI Taxonomy" id="2064768"/>
    <lineage>
        <taxon>Bacteria</taxon>
        <taxon>Bacillati</taxon>
        <taxon>Bacillota</taxon>
        <taxon>Bacilli</taxon>
        <taxon>Bacillales</taxon>
        <taxon>Bacillaceae</taxon>
        <taxon>Pradoshia</taxon>
    </lineage>
</organism>
<accession>A0A2S7N1F5</accession>
<evidence type="ECO:0000256" key="1">
    <source>
        <dbReference type="ARBA" id="ARBA00022741"/>
    </source>
</evidence>
<comment type="caution">
    <text evidence="4">The sequence shown here is derived from an EMBL/GenBank/DDBJ whole genome shotgun (WGS) entry which is preliminary data.</text>
</comment>
<dbReference type="SUPFAM" id="SSF52540">
    <property type="entry name" value="P-loop containing nucleoside triphosphate hydrolases"/>
    <property type="match status" value="1"/>
</dbReference>
<dbReference type="GO" id="GO:0009898">
    <property type="term" value="C:cytoplasmic side of plasma membrane"/>
    <property type="evidence" value="ECO:0007669"/>
    <property type="project" value="TreeGrafter"/>
</dbReference>
<evidence type="ECO:0000313" key="5">
    <source>
        <dbReference type="Proteomes" id="UP000239663"/>
    </source>
</evidence>
<dbReference type="OrthoDB" id="9816297at2"/>
<reference evidence="4 5" key="1">
    <citation type="submission" date="2017-12" db="EMBL/GenBank/DDBJ databases">
        <title>Taxonomic description and draft genome of Pradoshia cofamensis Gen. nov., sp. nov., a thermotolerant bacillale isolated from anterior gut of earthworm Eisenia fetida.</title>
        <authorList>
            <person name="Saha T."/>
            <person name="Chakraborty R."/>
        </authorList>
    </citation>
    <scope>NUCLEOTIDE SEQUENCE [LARGE SCALE GENOMIC DNA]</scope>
    <source>
        <strain evidence="4 5">EAG3</strain>
    </source>
</reference>
<protein>
    <submittedName>
        <fullName evidence="4">Cobyrinic acid a,c-diamide synthase</fullName>
    </submittedName>
</protein>
<name>A0A2S7N1F5_9BACI</name>
<keyword evidence="5" id="KW-1185">Reference proteome</keyword>
<evidence type="ECO:0000313" key="4">
    <source>
        <dbReference type="EMBL" id="PQD95849.1"/>
    </source>
</evidence>
<dbReference type="GO" id="GO:0005524">
    <property type="term" value="F:ATP binding"/>
    <property type="evidence" value="ECO:0007669"/>
    <property type="project" value="UniProtKB-KW"/>
</dbReference>
<keyword evidence="2" id="KW-0067">ATP-binding</keyword>
<dbReference type="PIRSF" id="PIRSF003092">
    <property type="entry name" value="MinD"/>
    <property type="match status" value="1"/>
</dbReference>
<dbReference type="GO" id="GO:0016887">
    <property type="term" value="F:ATP hydrolysis activity"/>
    <property type="evidence" value="ECO:0007669"/>
    <property type="project" value="TreeGrafter"/>
</dbReference>
<evidence type="ECO:0000259" key="3">
    <source>
        <dbReference type="Pfam" id="PF01656"/>
    </source>
</evidence>
<dbReference type="PANTHER" id="PTHR43384">
    <property type="entry name" value="SEPTUM SITE-DETERMINING PROTEIN MIND HOMOLOG, CHLOROPLASTIC-RELATED"/>
    <property type="match status" value="1"/>
</dbReference>
<dbReference type="PANTHER" id="PTHR43384:SF4">
    <property type="entry name" value="CELLULOSE BIOSYNTHESIS PROTEIN BCSQ-RELATED"/>
    <property type="match status" value="1"/>
</dbReference>
<dbReference type="InterPro" id="IPR025501">
    <property type="entry name" value="MinD_FleN"/>
</dbReference>
<dbReference type="Proteomes" id="UP000239663">
    <property type="component" value="Unassembled WGS sequence"/>
</dbReference>
<dbReference type="AlphaFoldDB" id="A0A2S7N1F5"/>
<dbReference type="InterPro" id="IPR033875">
    <property type="entry name" value="FlhG"/>
</dbReference>
<proteinExistence type="predicted"/>
<feature type="domain" description="CobQ/CobB/MinD/ParA nucleotide binding" evidence="3">
    <location>
        <begin position="23"/>
        <end position="239"/>
    </location>
</feature>
<dbReference type="InterPro" id="IPR027417">
    <property type="entry name" value="P-loop_NTPase"/>
</dbReference>
<sequence length="286" mass="32135">MPDQADQLRSRLEELRWRRAKVIAVASGKGGVGKSNFSINFAVALARELNRVLIIDFDIGMGNVNILVGKSSHYTIADHFEKAIPLHRLIEEGPSGVHYIGGGTGLSQLLHVDRHQFERFSTEFELILKQYDYIFLDMGAGYSEQSIQFMMAANEVFIITTPEPTSITDAYSMMKFLAKRTADVPFYLICNRALSRASGEETLSRLAEAARQFLNKEVFLLGVVPDDSSVGEAVLRQIPFIDFDPKAGASLALNELLHIYLGKRSKEVSQGDSFISRIRRYLFQHR</sequence>
<gene>
    <name evidence="4" type="ORF">CYL18_08155</name>
</gene>